<comment type="caution">
    <text evidence="1">The sequence shown here is derived from an EMBL/GenBank/DDBJ whole genome shotgun (WGS) entry which is preliminary data.</text>
</comment>
<name>A0ABU8VFW0_9BURK</name>
<evidence type="ECO:0000313" key="1">
    <source>
        <dbReference type="EMBL" id="MEJ8811819.1"/>
    </source>
</evidence>
<evidence type="ECO:0000313" key="2">
    <source>
        <dbReference type="Proteomes" id="UP001365846"/>
    </source>
</evidence>
<dbReference type="Proteomes" id="UP001365846">
    <property type="component" value="Unassembled WGS sequence"/>
</dbReference>
<reference evidence="1 2" key="1">
    <citation type="submission" date="2024-03" db="EMBL/GenBank/DDBJ databases">
        <title>Novel species of the genus Variovorax.</title>
        <authorList>
            <person name="Liu Q."/>
            <person name="Xin Y.-H."/>
        </authorList>
    </citation>
    <scope>NUCLEOTIDE SEQUENCE [LARGE SCALE GENOMIC DNA]</scope>
    <source>
        <strain evidence="1 2">KACC 18899</strain>
    </source>
</reference>
<proteinExistence type="predicted"/>
<accession>A0ABU8VFW0</accession>
<sequence length="78" mass="8529">MQISTITLVNDYRGAIRGDSTVGYFSNVDGPMDVSLYICADSTDSHMSRAAERFEVPMEALIAFRDSSVHGESRALPV</sequence>
<dbReference type="RefSeq" id="WP_340357083.1">
    <property type="nucleotide sequence ID" value="NZ_JBBKZU010000004.1"/>
</dbReference>
<gene>
    <name evidence="1" type="ORF">WKW77_12130</name>
</gene>
<dbReference type="EMBL" id="JBBKZU010000004">
    <property type="protein sequence ID" value="MEJ8811819.1"/>
    <property type="molecule type" value="Genomic_DNA"/>
</dbReference>
<keyword evidence="2" id="KW-1185">Reference proteome</keyword>
<protein>
    <submittedName>
        <fullName evidence="1">Uncharacterized protein</fullName>
    </submittedName>
</protein>
<organism evidence="1 2">
    <name type="scientific">Variovorax ureilyticus</name>
    <dbReference type="NCBI Taxonomy" id="1836198"/>
    <lineage>
        <taxon>Bacteria</taxon>
        <taxon>Pseudomonadati</taxon>
        <taxon>Pseudomonadota</taxon>
        <taxon>Betaproteobacteria</taxon>
        <taxon>Burkholderiales</taxon>
        <taxon>Comamonadaceae</taxon>
        <taxon>Variovorax</taxon>
    </lineage>
</organism>